<evidence type="ECO:0000313" key="12">
    <source>
        <dbReference type="Proteomes" id="UP000076066"/>
    </source>
</evidence>
<keyword evidence="3 9" id="KW-1003">Cell membrane</keyword>
<dbReference type="EMBL" id="CP014525">
    <property type="protein sequence ID" value="AMW34512.1"/>
    <property type="molecule type" value="Genomic_DNA"/>
</dbReference>
<dbReference type="Pfam" id="PF00795">
    <property type="entry name" value="CN_hydrolase"/>
    <property type="match status" value="1"/>
</dbReference>
<dbReference type="PROSITE" id="PS50263">
    <property type="entry name" value="CN_HYDROLASE"/>
    <property type="match status" value="1"/>
</dbReference>
<gene>
    <name evidence="9" type="primary">lnt</name>
    <name evidence="11" type="ORF">AY555_04175</name>
</gene>
<dbReference type="GO" id="GO:0016410">
    <property type="term" value="F:N-acyltransferase activity"/>
    <property type="evidence" value="ECO:0007669"/>
    <property type="project" value="UniProtKB-UniRule"/>
</dbReference>
<dbReference type="EC" id="2.3.1.269" evidence="9"/>
<evidence type="ECO:0000256" key="4">
    <source>
        <dbReference type="ARBA" id="ARBA00022679"/>
    </source>
</evidence>
<protein>
    <recommendedName>
        <fullName evidence="9">Apolipoprotein N-acyltransferase</fullName>
        <shortName evidence="9">ALP N-acyltransferase</shortName>
        <ecNumber evidence="9">2.3.1.269</ecNumber>
    </recommendedName>
</protein>
<feature type="transmembrane region" description="Helical" evidence="9">
    <location>
        <begin position="153"/>
        <end position="176"/>
    </location>
</feature>
<evidence type="ECO:0000256" key="5">
    <source>
        <dbReference type="ARBA" id="ARBA00022692"/>
    </source>
</evidence>
<proteinExistence type="inferred from homology"/>
<dbReference type="GO" id="GO:0005886">
    <property type="term" value="C:plasma membrane"/>
    <property type="evidence" value="ECO:0007669"/>
    <property type="project" value="UniProtKB-SubCell"/>
</dbReference>
<dbReference type="STRING" id="1549855.AY555_04175"/>
<dbReference type="KEGG" id="hjo:AY555_04175"/>
<comment type="function">
    <text evidence="9">Catalyzes the phospholipid dependent N-acylation of the N-terminal cysteine of apolipoprotein, the last step in lipoprotein maturation.</text>
</comment>
<dbReference type="GO" id="GO:0042158">
    <property type="term" value="P:lipoprotein biosynthetic process"/>
    <property type="evidence" value="ECO:0007669"/>
    <property type="project" value="UniProtKB-UniRule"/>
</dbReference>
<organism evidence="11 12">
    <name type="scientific">Haematospirillum jordaniae</name>
    <dbReference type="NCBI Taxonomy" id="1549855"/>
    <lineage>
        <taxon>Bacteria</taxon>
        <taxon>Pseudomonadati</taxon>
        <taxon>Pseudomonadota</taxon>
        <taxon>Alphaproteobacteria</taxon>
        <taxon>Rhodospirillales</taxon>
        <taxon>Novispirillaceae</taxon>
        <taxon>Haematospirillum</taxon>
    </lineage>
</organism>
<dbReference type="Gene3D" id="3.60.110.10">
    <property type="entry name" value="Carbon-nitrogen hydrolase"/>
    <property type="match status" value="1"/>
</dbReference>
<dbReference type="PANTHER" id="PTHR38686:SF1">
    <property type="entry name" value="APOLIPOPROTEIN N-ACYLTRANSFERASE"/>
    <property type="match status" value="1"/>
</dbReference>
<comment type="similarity">
    <text evidence="2 9">Belongs to the CN hydrolase family. Apolipoprotein N-acyltransferase subfamily.</text>
</comment>
<evidence type="ECO:0000256" key="3">
    <source>
        <dbReference type="ARBA" id="ARBA00022475"/>
    </source>
</evidence>
<dbReference type="CDD" id="cd07571">
    <property type="entry name" value="ALP_N-acyl_transferase"/>
    <property type="match status" value="1"/>
</dbReference>
<evidence type="ECO:0000256" key="2">
    <source>
        <dbReference type="ARBA" id="ARBA00010065"/>
    </source>
</evidence>
<evidence type="ECO:0000259" key="10">
    <source>
        <dbReference type="PROSITE" id="PS50263"/>
    </source>
</evidence>
<reference evidence="11 12" key="1">
    <citation type="submission" date="2016-02" db="EMBL/GenBank/DDBJ databases">
        <title>Complete Genome of H5569, the type strain of the newly described species Haematospirillium jordaniae.</title>
        <authorList>
            <person name="Nicholson A.C."/>
            <person name="Humrighouse B.W."/>
            <person name="Loparov V."/>
            <person name="McQuiston J.R."/>
        </authorList>
    </citation>
    <scope>NUCLEOTIDE SEQUENCE [LARGE SCALE GENOMIC DNA]</scope>
    <source>
        <strain evidence="11 12">H5569</strain>
    </source>
</reference>
<keyword evidence="12" id="KW-1185">Reference proteome</keyword>
<dbReference type="NCBIfam" id="TIGR00546">
    <property type="entry name" value="lnt"/>
    <property type="match status" value="1"/>
</dbReference>
<dbReference type="InterPro" id="IPR003010">
    <property type="entry name" value="C-N_Hydrolase"/>
</dbReference>
<evidence type="ECO:0000256" key="8">
    <source>
        <dbReference type="ARBA" id="ARBA00023315"/>
    </source>
</evidence>
<dbReference type="HAMAP" id="MF_01148">
    <property type="entry name" value="Lnt"/>
    <property type="match status" value="1"/>
</dbReference>
<comment type="pathway">
    <text evidence="9">Protein modification; lipoprotein biosynthesis (N-acyl transfer).</text>
</comment>
<feature type="transmembrane region" description="Helical" evidence="9">
    <location>
        <begin position="79"/>
        <end position="103"/>
    </location>
</feature>
<feature type="domain" description="CN hydrolase" evidence="10">
    <location>
        <begin position="219"/>
        <end position="473"/>
    </location>
</feature>
<dbReference type="SUPFAM" id="SSF56317">
    <property type="entry name" value="Carbon-nitrogen hydrolase"/>
    <property type="match status" value="1"/>
</dbReference>
<keyword evidence="5 9" id="KW-0812">Transmembrane</keyword>
<dbReference type="Proteomes" id="UP000076066">
    <property type="component" value="Chromosome"/>
</dbReference>
<dbReference type="Pfam" id="PF20154">
    <property type="entry name" value="LNT_N"/>
    <property type="match status" value="1"/>
</dbReference>
<feature type="transmembrane region" description="Helical" evidence="9">
    <location>
        <begin position="110"/>
        <end position="133"/>
    </location>
</feature>
<keyword evidence="6 9" id="KW-1133">Transmembrane helix</keyword>
<dbReference type="InterPro" id="IPR036526">
    <property type="entry name" value="C-N_Hydrolase_sf"/>
</dbReference>
<dbReference type="AlphaFoldDB" id="A0A143DCQ9"/>
<evidence type="ECO:0000256" key="9">
    <source>
        <dbReference type="HAMAP-Rule" id="MF_01148"/>
    </source>
</evidence>
<dbReference type="InterPro" id="IPR045378">
    <property type="entry name" value="LNT_N"/>
</dbReference>
<evidence type="ECO:0000256" key="6">
    <source>
        <dbReference type="ARBA" id="ARBA00022989"/>
    </source>
</evidence>
<sequence>MRQLVLVFAAGLASALALPPVFFLPVLFVSFPVLIQVLEHAHSRRHAFLMGWSFGFGHFCAGLYWISHALLLDPVRFGWMVPLAVGGLSALMATYIGAATALVHALRLKGLSCILGLASLWTVMELLRGWLLTGFPWNPLGSVWTDTLPVLQTAAWIGITGLSLVTVVMASLPVMLLYPGGRYAMSIVGILFAVMVGAGTARIPEEPGPSVSGVRLRLVQPAIPQTLKWQEETRMANLGQYMTLSMAPPAPDDPAPTHVIWGETALPWAIDGVTDAELRSALSAVPKQAAHHGAHAPLLVTGAIRRTPPGQKPARIWNSMIAVDASGSLQEHFDKAHLVPFGEYVPLRSILPIDKVTPGHMDYSAGAGPRTLSLPGLPPVSPLICYEIIFPGAVTEQDKRPEWILNLTNDGWYGVSTGPYQHLATAIGRAVEEGLPVIRAANTGISAVIDPWGRIVKSLGLETAGFVDSNLPHALPETVYGRWHHRIPLWIATLLLFAALALRTRFSDQHISP</sequence>
<dbReference type="UniPathway" id="UPA00666"/>
<feature type="transmembrane region" description="Helical" evidence="9">
    <location>
        <begin position="6"/>
        <end position="35"/>
    </location>
</feature>
<evidence type="ECO:0000313" key="11">
    <source>
        <dbReference type="EMBL" id="AMW34512.1"/>
    </source>
</evidence>
<dbReference type="InterPro" id="IPR004563">
    <property type="entry name" value="Apolipo_AcylTrfase"/>
</dbReference>
<keyword evidence="7 9" id="KW-0472">Membrane</keyword>
<comment type="subcellular location">
    <subcellularLocation>
        <location evidence="1 9">Cell membrane</location>
        <topology evidence="1 9">Multi-pass membrane protein</topology>
    </subcellularLocation>
</comment>
<comment type="catalytic activity">
    <reaction evidence="9">
        <text>N-terminal S-1,2-diacyl-sn-glyceryl-L-cysteinyl-[lipoprotein] + a glycerophospholipid = N-acyl-S-1,2-diacyl-sn-glyceryl-L-cysteinyl-[lipoprotein] + a 2-acyl-sn-glycero-3-phospholipid + H(+)</text>
        <dbReference type="Rhea" id="RHEA:48228"/>
        <dbReference type="Rhea" id="RHEA-COMP:14681"/>
        <dbReference type="Rhea" id="RHEA-COMP:14684"/>
        <dbReference type="ChEBI" id="CHEBI:15378"/>
        <dbReference type="ChEBI" id="CHEBI:136912"/>
        <dbReference type="ChEBI" id="CHEBI:140656"/>
        <dbReference type="ChEBI" id="CHEBI:140657"/>
        <dbReference type="ChEBI" id="CHEBI:140660"/>
        <dbReference type="EC" id="2.3.1.269"/>
    </reaction>
</comment>
<feature type="transmembrane region" description="Helical" evidence="9">
    <location>
        <begin position="183"/>
        <end position="201"/>
    </location>
</feature>
<accession>A0A143DCQ9</accession>
<name>A0A143DCQ9_9PROT</name>
<feature type="transmembrane region" description="Helical" evidence="9">
    <location>
        <begin position="47"/>
        <end position="67"/>
    </location>
</feature>
<evidence type="ECO:0000256" key="1">
    <source>
        <dbReference type="ARBA" id="ARBA00004651"/>
    </source>
</evidence>
<keyword evidence="4 9" id="KW-0808">Transferase</keyword>
<evidence type="ECO:0000256" key="7">
    <source>
        <dbReference type="ARBA" id="ARBA00023136"/>
    </source>
</evidence>
<keyword evidence="8 9" id="KW-0012">Acyltransferase</keyword>
<dbReference type="PANTHER" id="PTHR38686">
    <property type="entry name" value="APOLIPOPROTEIN N-ACYLTRANSFERASE"/>
    <property type="match status" value="1"/>
</dbReference>